<reference evidence="1" key="1">
    <citation type="journal article" date="2021" name="Proc. Natl. Acad. Sci. U.S.A.">
        <title>A Catalog of Tens of Thousands of Viruses from Human Metagenomes Reveals Hidden Associations with Chronic Diseases.</title>
        <authorList>
            <person name="Tisza M.J."/>
            <person name="Buck C.B."/>
        </authorList>
    </citation>
    <scope>NUCLEOTIDE SEQUENCE</scope>
    <source>
        <strain evidence="1">CtcyQ27</strain>
    </source>
</reference>
<dbReference type="EMBL" id="BK016080">
    <property type="protein sequence ID" value="DAF93146.1"/>
    <property type="molecule type" value="Genomic_DNA"/>
</dbReference>
<organism evidence="1">
    <name type="scientific">Myoviridae sp. ctcyQ27</name>
    <dbReference type="NCBI Taxonomy" id="2825139"/>
    <lineage>
        <taxon>Viruses</taxon>
        <taxon>Duplodnaviria</taxon>
        <taxon>Heunggongvirae</taxon>
        <taxon>Uroviricota</taxon>
        <taxon>Caudoviricetes</taxon>
    </lineage>
</organism>
<proteinExistence type="predicted"/>
<protein>
    <submittedName>
        <fullName evidence="1">Uncharacterized protein</fullName>
    </submittedName>
</protein>
<sequence>MAEVREMVENPQVTADDIQKNYERVLKLMKEVAGPFIDENYRYMNGLGSTGWNSTCTNKVIETILKKWGIDEDIYSITGEEKDTTFISGLILIEDLLKNFSVNEILLMFYRTFDLLSYDDLMSDYSEEIQEQLYSELSNKLRRFIMGMMNKFNIDKSILKLLPDFHNARYTSEDQVRILWFNHCTHINVMVRYGHLYSEEFTDYLIDHMVKKMKSVKTDRERNDILLMIHTLMESRRFMPISEMFKKKHAEIIDKAEKRVISNCYSLKEIFNDYI</sequence>
<accession>A0A8S5UFH5</accession>
<name>A0A8S5UFH5_9CAUD</name>
<evidence type="ECO:0000313" key="1">
    <source>
        <dbReference type="EMBL" id="DAF93146.1"/>
    </source>
</evidence>